<dbReference type="PANTHER" id="PTHR32322">
    <property type="entry name" value="INNER MEMBRANE TRANSPORTER"/>
    <property type="match status" value="1"/>
</dbReference>
<feature type="transmembrane region" description="Helical" evidence="5">
    <location>
        <begin position="64"/>
        <end position="82"/>
    </location>
</feature>
<dbReference type="InterPro" id="IPR050638">
    <property type="entry name" value="AA-Vitamin_Transporters"/>
</dbReference>
<name>A0A6J6CFF8_9ZZZZ</name>
<feature type="transmembrane region" description="Helical" evidence="5">
    <location>
        <begin position="245"/>
        <end position="262"/>
    </location>
</feature>
<evidence type="ECO:0000256" key="1">
    <source>
        <dbReference type="ARBA" id="ARBA00004141"/>
    </source>
</evidence>
<keyword evidence="3 5" id="KW-1133">Transmembrane helix</keyword>
<feature type="domain" description="EamA" evidence="6">
    <location>
        <begin position="149"/>
        <end position="284"/>
    </location>
</feature>
<reference evidence="7" key="1">
    <citation type="submission" date="2020-05" db="EMBL/GenBank/DDBJ databases">
        <authorList>
            <person name="Chiriac C."/>
            <person name="Salcher M."/>
            <person name="Ghai R."/>
            <person name="Kavagutti S V."/>
        </authorList>
    </citation>
    <scope>NUCLEOTIDE SEQUENCE</scope>
</reference>
<gene>
    <name evidence="7" type="ORF">UFOPK1581_00120</name>
</gene>
<comment type="subcellular location">
    <subcellularLocation>
        <location evidence="1">Membrane</location>
        <topology evidence="1">Multi-pass membrane protein</topology>
    </subcellularLocation>
</comment>
<keyword evidence="2 5" id="KW-0812">Transmembrane</keyword>
<evidence type="ECO:0000256" key="5">
    <source>
        <dbReference type="SAM" id="Phobius"/>
    </source>
</evidence>
<evidence type="ECO:0000313" key="7">
    <source>
        <dbReference type="EMBL" id="CAB4550300.1"/>
    </source>
</evidence>
<protein>
    <submittedName>
        <fullName evidence="7">Unannotated protein</fullName>
    </submittedName>
</protein>
<evidence type="ECO:0000256" key="2">
    <source>
        <dbReference type="ARBA" id="ARBA00022692"/>
    </source>
</evidence>
<feature type="transmembrane region" description="Helical" evidence="5">
    <location>
        <begin position="88"/>
        <end position="111"/>
    </location>
</feature>
<proteinExistence type="predicted"/>
<dbReference type="InterPro" id="IPR037185">
    <property type="entry name" value="EmrE-like"/>
</dbReference>
<feature type="transmembrane region" description="Helical" evidence="5">
    <location>
        <begin position="123"/>
        <end position="143"/>
    </location>
</feature>
<dbReference type="Pfam" id="PF00892">
    <property type="entry name" value="EamA"/>
    <property type="match status" value="2"/>
</dbReference>
<feature type="transmembrane region" description="Helical" evidence="5">
    <location>
        <begin position="212"/>
        <end position="233"/>
    </location>
</feature>
<feature type="transmembrane region" description="Helical" evidence="5">
    <location>
        <begin position="180"/>
        <end position="200"/>
    </location>
</feature>
<dbReference type="SUPFAM" id="SSF103481">
    <property type="entry name" value="Multidrug resistance efflux transporter EmrE"/>
    <property type="match status" value="2"/>
</dbReference>
<dbReference type="GO" id="GO:0016020">
    <property type="term" value="C:membrane"/>
    <property type="evidence" value="ECO:0007669"/>
    <property type="project" value="UniProtKB-SubCell"/>
</dbReference>
<dbReference type="AlphaFoldDB" id="A0A6J6CFF8"/>
<feature type="transmembrane region" description="Helical" evidence="5">
    <location>
        <begin position="268"/>
        <end position="285"/>
    </location>
</feature>
<evidence type="ECO:0000259" key="6">
    <source>
        <dbReference type="Pfam" id="PF00892"/>
    </source>
</evidence>
<evidence type="ECO:0000256" key="3">
    <source>
        <dbReference type="ARBA" id="ARBA00022989"/>
    </source>
</evidence>
<organism evidence="7">
    <name type="scientific">freshwater metagenome</name>
    <dbReference type="NCBI Taxonomy" id="449393"/>
    <lineage>
        <taxon>unclassified sequences</taxon>
        <taxon>metagenomes</taxon>
        <taxon>ecological metagenomes</taxon>
    </lineage>
</organism>
<feature type="domain" description="EamA" evidence="6">
    <location>
        <begin position="4"/>
        <end position="136"/>
    </location>
</feature>
<feature type="transmembrane region" description="Helical" evidence="5">
    <location>
        <begin position="149"/>
        <end position="168"/>
    </location>
</feature>
<sequence length="296" mass="31360">MSRKALLLFLATGLAWGLPYFFIQIALEDFSSYSIIFIRVLIGAAIMVPLALNSGALKIALKHWKWVLFFAVMEMVIPWWLITEAGRHISSGLTALLIATVPMFGVVVASALGDKSIRNPKTLIGMVVGFAGVVALVGIDSFQGIVNPIWVGAVILGSIGYAIAPAVIAYKIGFVPTTGVISLSMVFVAIAYLVPAVTQLPQEIVNVPSLDSWLALLGLGAICSALAFVLFFALIKEIGAARATLIVYINTLVALLLGVVFLSEPITPGLLIGLPLVLIGSWLAGQKYEAKQPAAS</sequence>
<dbReference type="PANTHER" id="PTHR32322:SF9">
    <property type="entry name" value="AMINO-ACID METABOLITE EFFLUX PUMP-RELATED"/>
    <property type="match status" value="1"/>
</dbReference>
<evidence type="ECO:0000256" key="4">
    <source>
        <dbReference type="ARBA" id="ARBA00023136"/>
    </source>
</evidence>
<dbReference type="EMBL" id="CAEZTB010000010">
    <property type="protein sequence ID" value="CAB4550300.1"/>
    <property type="molecule type" value="Genomic_DNA"/>
</dbReference>
<accession>A0A6J6CFF8</accession>
<feature type="transmembrane region" description="Helical" evidence="5">
    <location>
        <begin position="33"/>
        <end position="52"/>
    </location>
</feature>
<keyword evidence="4 5" id="KW-0472">Membrane</keyword>
<dbReference type="InterPro" id="IPR000620">
    <property type="entry name" value="EamA_dom"/>
</dbReference>